<evidence type="ECO:0000313" key="3">
    <source>
        <dbReference type="Proteomes" id="UP001176961"/>
    </source>
</evidence>
<comment type="caution">
    <text evidence="2">The sequence shown here is derived from an EMBL/GenBank/DDBJ whole genome shotgun (WGS) entry which is preliminary data.</text>
</comment>
<dbReference type="AlphaFoldDB" id="A0AA36DNZ2"/>
<gene>
    <name evidence="2" type="ORF">CYNAS_LOCUS2293</name>
</gene>
<feature type="chain" id="PRO_5041245726" evidence="1">
    <location>
        <begin position="20"/>
        <end position="140"/>
    </location>
</feature>
<dbReference type="EMBL" id="CATQJL010000001">
    <property type="protein sequence ID" value="CAJ0590310.1"/>
    <property type="molecule type" value="Genomic_DNA"/>
</dbReference>
<protein>
    <submittedName>
        <fullName evidence="2">Uncharacterized protein</fullName>
    </submittedName>
</protein>
<proteinExistence type="predicted"/>
<accession>A0AA36DNZ2</accession>
<organism evidence="2 3">
    <name type="scientific">Cylicocyclus nassatus</name>
    <name type="common">Nematode worm</name>
    <dbReference type="NCBI Taxonomy" id="53992"/>
    <lineage>
        <taxon>Eukaryota</taxon>
        <taxon>Metazoa</taxon>
        <taxon>Ecdysozoa</taxon>
        <taxon>Nematoda</taxon>
        <taxon>Chromadorea</taxon>
        <taxon>Rhabditida</taxon>
        <taxon>Rhabditina</taxon>
        <taxon>Rhabditomorpha</taxon>
        <taxon>Strongyloidea</taxon>
        <taxon>Strongylidae</taxon>
        <taxon>Cylicocyclus</taxon>
    </lineage>
</organism>
<sequence length="140" mass="16250">MLLLRETFVLFWIITPAFMDTIWCDQENQVPGKWINPLIAKLESYIACVTNDIVLPLYEDPALAIRAMECVKEGGFTLENLDPEEDDEFFDPRWDCKTVLYRSSDRPETVADNSLKEFYPSLYKVLHFNYSIISIPLTSS</sequence>
<name>A0AA36DNZ2_CYLNA</name>
<reference evidence="2" key="1">
    <citation type="submission" date="2023-07" db="EMBL/GenBank/DDBJ databases">
        <authorList>
            <consortium name="CYATHOMIX"/>
        </authorList>
    </citation>
    <scope>NUCLEOTIDE SEQUENCE</scope>
    <source>
        <strain evidence="2">N/A</strain>
    </source>
</reference>
<keyword evidence="3" id="KW-1185">Reference proteome</keyword>
<dbReference type="Proteomes" id="UP001176961">
    <property type="component" value="Unassembled WGS sequence"/>
</dbReference>
<evidence type="ECO:0000313" key="2">
    <source>
        <dbReference type="EMBL" id="CAJ0590310.1"/>
    </source>
</evidence>
<feature type="signal peptide" evidence="1">
    <location>
        <begin position="1"/>
        <end position="19"/>
    </location>
</feature>
<evidence type="ECO:0000256" key="1">
    <source>
        <dbReference type="SAM" id="SignalP"/>
    </source>
</evidence>
<keyword evidence="1" id="KW-0732">Signal</keyword>